<dbReference type="PROSITE" id="PS50943">
    <property type="entry name" value="HTH_CROC1"/>
    <property type="match status" value="1"/>
</dbReference>
<keyword evidence="1" id="KW-0238">DNA-binding</keyword>
<organism evidence="3 4">
    <name type="scientific">Cellvibrio japonicus (strain Ueda107)</name>
    <name type="common">Pseudomonas fluorescens subsp. cellulosa</name>
    <dbReference type="NCBI Taxonomy" id="498211"/>
    <lineage>
        <taxon>Bacteria</taxon>
        <taxon>Pseudomonadati</taxon>
        <taxon>Pseudomonadota</taxon>
        <taxon>Gammaproteobacteria</taxon>
        <taxon>Cellvibrionales</taxon>
        <taxon>Cellvibrionaceae</taxon>
        <taxon>Cellvibrio</taxon>
    </lineage>
</organism>
<gene>
    <name evidence="3" type="primary">dam</name>
    <name evidence="3" type="ordered locus">CJA_3717</name>
</gene>
<dbReference type="GO" id="GO:0009007">
    <property type="term" value="F:site-specific DNA-methyltransferase (adenine-specific) activity"/>
    <property type="evidence" value="ECO:0007669"/>
    <property type="project" value="UniProtKB-EC"/>
</dbReference>
<dbReference type="InterPro" id="IPR010982">
    <property type="entry name" value="Lambda_DNA-bd_dom_sf"/>
</dbReference>
<accession>B3PHX4</accession>
<sequence>MQLKKQFGKRVQQLRFARKMTQEQLAERVGITIESISNIERGIYGPSFDTLEKLAIALRVPVQSLFAFDEPL</sequence>
<dbReference type="EMBL" id="CP000934">
    <property type="protein sequence ID" value="ACE84877.1"/>
    <property type="molecule type" value="Genomic_DNA"/>
</dbReference>
<dbReference type="Gene3D" id="1.10.260.40">
    <property type="entry name" value="lambda repressor-like DNA-binding domains"/>
    <property type="match status" value="1"/>
</dbReference>
<keyword evidence="3" id="KW-0489">Methyltransferase</keyword>
<evidence type="ECO:0000313" key="4">
    <source>
        <dbReference type="Proteomes" id="UP000001036"/>
    </source>
</evidence>
<dbReference type="Proteomes" id="UP000001036">
    <property type="component" value="Chromosome"/>
</dbReference>
<dbReference type="GO" id="GO:0003700">
    <property type="term" value="F:DNA-binding transcription factor activity"/>
    <property type="evidence" value="ECO:0007669"/>
    <property type="project" value="TreeGrafter"/>
</dbReference>
<dbReference type="InterPro" id="IPR001387">
    <property type="entry name" value="Cro/C1-type_HTH"/>
</dbReference>
<dbReference type="KEGG" id="cja:CJA_3717"/>
<keyword evidence="4" id="KW-1185">Reference proteome</keyword>
<dbReference type="EC" id="2.1.1.72" evidence="3"/>
<name>B3PHX4_CELJU</name>
<dbReference type="Pfam" id="PF01381">
    <property type="entry name" value="HTH_3"/>
    <property type="match status" value="1"/>
</dbReference>
<feature type="domain" description="HTH cro/C1-type" evidence="2">
    <location>
        <begin position="11"/>
        <end position="65"/>
    </location>
</feature>
<keyword evidence="3" id="KW-0808">Transferase</keyword>
<evidence type="ECO:0000313" key="3">
    <source>
        <dbReference type="EMBL" id="ACE84877.1"/>
    </source>
</evidence>
<reference evidence="3 4" key="1">
    <citation type="journal article" date="2008" name="J. Bacteriol.">
        <title>Insights into plant cell wall degradation from the genome sequence of the soil bacterium Cellvibrio japonicus.</title>
        <authorList>
            <person name="Deboy R.T."/>
            <person name="Mongodin E.F."/>
            <person name="Fouts D.E."/>
            <person name="Tailford L.E."/>
            <person name="Khouri H."/>
            <person name="Emerson J.B."/>
            <person name="Mohamoud Y."/>
            <person name="Watkins K."/>
            <person name="Henrissat B."/>
            <person name="Gilbert H.J."/>
            <person name="Nelson K.E."/>
        </authorList>
    </citation>
    <scope>NUCLEOTIDE SEQUENCE [LARGE SCALE GENOMIC DNA]</scope>
    <source>
        <strain evidence="3 4">Ueda107</strain>
    </source>
</reference>
<dbReference type="GO" id="GO:0005829">
    <property type="term" value="C:cytosol"/>
    <property type="evidence" value="ECO:0007669"/>
    <property type="project" value="TreeGrafter"/>
</dbReference>
<dbReference type="STRING" id="498211.CJA_3717"/>
<dbReference type="PANTHER" id="PTHR46797:SF1">
    <property type="entry name" value="METHYLPHOSPHONATE SYNTHASE"/>
    <property type="match status" value="1"/>
</dbReference>
<dbReference type="eggNOG" id="COG1476">
    <property type="taxonomic scope" value="Bacteria"/>
</dbReference>
<dbReference type="InterPro" id="IPR050807">
    <property type="entry name" value="TransReg_Diox_bact_type"/>
</dbReference>
<proteinExistence type="predicted"/>
<dbReference type="PANTHER" id="PTHR46797">
    <property type="entry name" value="HTH-TYPE TRANSCRIPTIONAL REGULATOR"/>
    <property type="match status" value="1"/>
</dbReference>
<dbReference type="RefSeq" id="WP_012489289.1">
    <property type="nucleotide sequence ID" value="NC_010995.1"/>
</dbReference>
<evidence type="ECO:0000256" key="1">
    <source>
        <dbReference type="ARBA" id="ARBA00023125"/>
    </source>
</evidence>
<dbReference type="GO" id="GO:0032259">
    <property type="term" value="P:methylation"/>
    <property type="evidence" value="ECO:0007669"/>
    <property type="project" value="UniProtKB-KW"/>
</dbReference>
<dbReference type="GO" id="GO:0003677">
    <property type="term" value="F:DNA binding"/>
    <property type="evidence" value="ECO:0007669"/>
    <property type="project" value="UniProtKB-KW"/>
</dbReference>
<dbReference type="AlphaFoldDB" id="B3PHX4"/>
<dbReference type="CDD" id="cd00093">
    <property type="entry name" value="HTH_XRE"/>
    <property type="match status" value="1"/>
</dbReference>
<dbReference type="HOGENOM" id="CLU_066192_29_1_6"/>
<dbReference type="SMART" id="SM00530">
    <property type="entry name" value="HTH_XRE"/>
    <property type="match status" value="1"/>
</dbReference>
<dbReference type="SUPFAM" id="SSF47413">
    <property type="entry name" value="lambda repressor-like DNA-binding domains"/>
    <property type="match status" value="1"/>
</dbReference>
<protein>
    <submittedName>
        <fullName evidence="3">Adenine-specific DNA methyltransferase</fullName>
        <ecNumber evidence="3">2.1.1.72</ecNumber>
    </submittedName>
</protein>
<evidence type="ECO:0000259" key="2">
    <source>
        <dbReference type="PROSITE" id="PS50943"/>
    </source>
</evidence>